<accession>A0A382GLI9</accession>
<organism evidence="1">
    <name type="scientific">marine metagenome</name>
    <dbReference type="NCBI Taxonomy" id="408172"/>
    <lineage>
        <taxon>unclassified sequences</taxon>
        <taxon>metagenomes</taxon>
        <taxon>ecological metagenomes</taxon>
    </lineage>
</organism>
<reference evidence="1" key="1">
    <citation type="submission" date="2018-05" db="EMBL/GenBank/DDBJ databases">
        <authorList>
            <person name="Lanie J.A."/>
            <person name="Ng W.-L."/>
            <person name="Kazmierczak K.M."/>
            <person name="Andrzejewski T.M."/>
            <person name="Davidsen T.M."/>
            <person name="Wayne K.J."/>
            <person name="Tettelin H."/>
            <person name="Glass J.I."/>
            <person name="Rusch D."/>
            <person name="Podicherti R."/>
            <person name="Tsui H.-C.T."/>
            <person name="Winkler M.E."/>
        </authorList>
    </citation>
    <scope>NUCLEOTIDE SEQUENCE</scope>
</reference>
<dbReference type="AlphaFoldDB" id="A0A382GLI9"/>
<dbReference type="EMBL" id="UINC01056054">
    <property type="protein sequence ID" value="SVB75635.1"/>
    <property type="molecule type" value="Genomic_DNA"/>
</dbReference>
<sequence length="85" mass="9305">MVVAIIKQAYKFTPYIVGAKKNIGLVPDYSGKNIGTVPYTWVETTGYNGPLLEKRVKPTLKEKFTNLSNVSRKGETLCHTGATTG</sequence>
<evidence type="ECO:0000313" key="1">
    <source>
        <dbReference type="EMBL" id="SVB75635.1"/>
    </source>
</evidence>
<protein>
    <submittedName>
        <fullName evidence="1">Uncharacterized protein</fullName>
    </submittedName>
</protein>
<gene>
    <name evidence="1" type="ORF">METZ01_LOCUS228489</name>
</gene>
<name>A0A382GLI9_9ZZZZ</name>
<proteinExistence type="predicted"/>